<dbReference type="Pfam" id="PF13041">
    <property type="entry name" value="PPR_2"/>
    <property type="match status" value="1"/>
</dbReference>
<dbReference type="InterPro" id="IPR044795">
    <property type="entry name" value="THA8L-like"/>
</dbReference>
<dbReference type="PANTHER" id="PTHR46870">
    <property type="entry name" value="PROTEIN THYLAKOID ASSEMBLY 8-LIKE, CHLOROPLASTIC"/>
    <property type="match status" value="1"/>
</dbReference>
<gene>
    <name evidence="3" type="ORF">CTI12_AA195450</name>
</gene>
<organism evidence="3 4">
    <name type="scientific">Artemisia annua</name>
    <name type="common">Sweet wormwood</name>
    <dbReference type="NCBI Taxonomy" id="35608"/>
    <lineage>
        <taxon>Eukaryota</taxon>
        <taxon>Viridiplantae</taxon>
        <taxon>Streptophyta</taxon>
        <taxon>Embryophyta</taxon>
        <taxon>Tracheophyta</taxon>
        <taxon>Spermatophyta</taxon>
        <taxon>Magnoliopsida</taxon>
        <taxon>eudicotyledons</taxon>
        <taxon>Gunneridae</taxon>
        <taxon>Pentapetalae</taxon>
        <taxon>asterids</taxon>
        <taxon>campanulids</taxon>
        <taxon>Asterales</taxon>
        <taxon>Asteraceae</taxon>
        <taxon>Asteroideae</taxon>
        <taxon>Anthemideae</taxon>
        <taxon>Artemisiinae</taxon>
        <taxon>Artemisia</taxon>
    </lineage>
</organism>
<dbReference type="OrthoDB" id="411857at2759"/>
<dbReference type="PANTHER" id="PTHR46870:SF2">
    <property type="entry name" value="PROTEIN THYLAKOID ASSEMBLY 8-LIKE, CHLOROPLASTIC"/>
    <property type="match status" value="1"/>
</dbReference>
<dbReference type="Gene3D" id="1.25.40.10">
    <property type="entry name" value="Tetratricopeptide repeat domain"/>
    <property type="match status" value="1"/>
</dbReference>
<reference evidence="3 4" key="1">
    <citation type="journal article" date="2018" name="Mol. Plant">
        <title>The genome of Artemisia annua provides insight into the evolution of Asteraceae family and artemisinin biosynthesis.</title>
        <authorList>
            <person name="Shen Q."/>
            <person name="Zhang L."/>
            <person name="Liao Z."/>
            <person name="Wang S."/>
            <person name="Yan T."/>
            <person name="Shi P."/>
            <person name="Liu M."/>
            <person name="Fu X."/>
            <person name="Pan Q."/>
            <person name="Wang Y."/>
            <person name="Lv Z."/>
            <person name="Lu X."/>
            <person name="Zhang F."/>
            <person name="Jiang W."/>
            <person name="Ma Y."/>
            <person name="Chen M."/>
            <person name="Hao X."/>
            <person name="Li L."/>
            <person name="Tang Y."/>
            <person name="Lv G."/>
            <person name="Zhou Y."/>
            <person name="Sun X."/>
            <person name="Brodelius P.E."/>
            <person name="Rose J.K.C."/>
            <person name="Tang K."/>
        </authorList>
    </citation>
    <scope>NUCLEOTIDE SEQUENCE [LARGE SCALE GENOMIC DNA]</scope>
    <source>
        <strain evidence="4">cv. Huhao1</strain>
        <tissue evidence="3">Leaf</tissue>
    </source>
</reference>
<dbReference type="NCBIfam" id="TIGR00756">
    <property type="entry name" value="PPR"/>
    <property type="match status" value="1"/>
</dbReference>
<evidence type="ECO:0000313" key="4">
    <source>
        <dbReference type="Proteomes" id="UP000245207"/>
    </source>
</evidence>
<evidence type="ECO:0000256" key="1">
    <source>
        <dbReference type="ARBA" id="ARBA00022737"/>
    </source>
</evidence>
<evidence type="ECO:0000256" key="2">
    <source>
        <dbReference type="PROSITE-ProRule" id="PRU00708"/>
    </source>
</evidence>
<sequence>MAAIGGRLTSKLRLSVSKLLHREITRIPILNEYISSYSFSTKPLAYNQTTKSIEDVCNCQQQFYRCLRPRYYHDGRPRGSLWRGKKLLGKEALFVILGLKRVKDDEEKLDKFVKTHVSRLLKMDMVAVLNELERQEEVHLAVKYFPVNWTKGLAVSPVYISAVMMFWVIQKQDWYTPDVYLYKDLIIALSKSKKMDEAMQLWESMKKENLYPDSQTYTEVIRGFLRFGSPGDAMNIYEDMKQSPDPPDELPFRILLKGLLPHPLLRNKVKQDFEEIFPDQSIYDPPEEIFGLR</sequence>
<feature type="repeat" description="PPR" evidence="2">
    <location>
        <begin position="178"/>
        <end position="212"/>
    </location>
</feature>
<accession>A0A2U1P4D8</accession>
<name>A0A2U1P4D8_ARTAN</name>
<dbReference type="PROSITE" id="PS51375">
    <property type="entry name" value="PPR"/>
    <property type="match status" value="2"/>
</dbReference>
<dbReference type="Proteomes" id="UP000245207">
    <property type="component" value="Unassembled WGS sequence"/>
</dbReference>
<protein>
    <submittedName>
        <fullName evidence="3">Pentatricopeptide repeat-containing protein</fullName>
    </submittedName>
</protein>
<keyword evidence="4" id="KW-1185">Reference proteome</keyword>
<dbReference type="EMBL" id="PKPP01001710">
    <property type="protein sequence ID" value="PWA80547.1"/>
    <property type="molecule type" value="Genomic_DNA"/>
</dbReference>
<keyword evidence="1" id="KW-0677">Repeat</keyword>
<dbReference type="InterPro" id="IPR002885">
    <property type="entry name" value="PPR_rpt"/>
</dbReference>
<comment type="caution">
    <text evidence="3">The sequence shown here is derived from an EMBL/GenBank/DDBJ whole genome shotgun (WGS) entry which is preliminary data.</text>
</comment>
<dbReference type="InterPro" id="IPR011990">
    <property type="entry name" value="TPR-like_helical_dom_sf"/>
</dbReference>
<evidence type="ECO:0000313" key="3">
    <source>
        <dbReference type="EMBL" id="PWA80547.1"/>
    </source>
</evidence>
<feature type="repeat" description="PPR" evidence="2">
    <location>
        <begin position="213"/>
        <end position="247"/>
    </location>
</feature>
<dbReference type="STRING" id="35608.A0A2U1P4D8"/>
<dbReference type="AlphaFoldDB" id="A0A2U1P4D8"/>
<proteinExistence type="predicted"/>